<dbReference type="GO" id="GO:0008902">
    <property type="term" value="F:hydroxymethylpyrimidine kinase activity"/>
    <property type="evidence" value="ECO:0007669"/>
    <property type="project" value="UniProtKB-EC"/>
</dbReference>
<evidence type="ECO:0000256" key="3">
    <source>
        <dbReference type="ARBA" id="ARBA00022679"/>
    </source>
</evidence>
<dbReference type="GO" id="GO:0009229">
    <property type="term" value="P:thiamine diphosphate biosynthetic process"/>
    <property type="evidence" value="ECO:0007669"/>
    <property type="project" value="UniProtKB-UniPathway"/>
</dbReference>
<dbReference type="KEGG" id="ntt:TAO_0938"/>
<dbReference type="InterPro" id="IPR004399">
    <property type="entry name" value="HMP/HMP-P_kinase_dom"/>
</dbReference>
<dbReference type="SUPFAM" id="SSF53613">
    <property type="entry name" value="Ribokinase-like"/>
    <property type="match status" value="1"/>
</dbReference>
<sequence>MYARVLIIAGSDSGGGAGIQADIKTVTTLGGYAATAITALTAQNTQGILAVLPVDPDFIAQQIRSVLTDIGADCIKIGMLYSATTIQVVADMLEDLAAATPLILDPVMNAKDGTSLLEPKAIKLLKQRLLPRAYLITPNLPEAEVLTGLEINDLKDMEQAAVTLLEQGATSILVKGGHLTGNHLWDLLVTQSYTESFKSQRIISPHTHGTGCTLASAIATGIAQGRTLIDSVRRAQVYVQEAIRTAKGYGTGQGPLNHTHTVNTFEI</sequence>
<dbReference type="InterPro" id="IPR029056">
    <property type="entry name" value="Ribokinase-like"/>
</dbReference>
<evidence type="ECO:0000259" key="7">
    <source>
        <dbReference type="Pfam" id="PF08543"/>
    </source>
</evidence>
<gene>
    <name evidence="8" type="ORF">TAO_0938</name>
</gene>
<organism evidence="8 9">
    <name type="scientific">Candidatus Nitrosoglobus terrae</name>
    <dbReference type="NCBI Taxonomy" id="1630141"/>
    <lineage>
        <taxon>Bacteria</taxon>
        <taxon>Pseudomonadati</taxon>
        <taxon>Pseudomonadota</taxon>
        <taxon>Gammaproteobacteria</taxon>
        <taxon>Chromatiales</taxon>
        <taxon>Chromatiaceae</taxon>
        <taxon>Candidatus Nitrosoglobus</taxon>
    </lineage>
</organism>
<dbReference type="CDD" id="cd01169">
    <property type="entry name" value="HMPP_kinase"/>
    <property type="match status" value="1"/>
</dbReference>
<dbReference type="GO" id="GO:0005524">
    <property type="term" value="F:ATP binding"/>
    <property type="evidence" value="ECO:0007669"/>
    <property type="project" value="UniProtKB-KW"/>
</dbReference>
<dbReference type="EMBL" id="AP014836">
    <property type="protein sequence ID" value="BAW80308.1"/>
    <property type="molecule type" value="Genomic_DNA"/>
</dbReference>
<dbReference type="Proteomes" id="UP000243679">
    <property type="component" value="Chromosome"/>
</dbReference>
<evidence type="ECO:0000256" key="1">
    <source>
        <dbReference type="ARBA" id="ARBA00004948"/>
    </source>
</evidence>
<dbReference type="NCBIfam" id="TIGR00097">
    <property type="entry name" value="HMP-P_kinase"/>
    <property type="match status" value="1"/>
</dbReference>
<feature type="domain" description="Pyridoxamine kinase/Phosphomethylpyrimidine kinase" evidence="7">
    <location>
        <begin position="12"/>
        <end position="257"/>
    </location>
</feature>
<dbReference type="AlphaFoldDB" id="A0A1Q2SME0"/>
<dbReference type="EC" id="2.7.1.49" evidence="2"/>
<dbReference type="OrthoDB" id="9810880at2"/>
<keyword evidence="9" id="KW-1185">Reference proteome</keyword>
<evidence type="ECO:0000256" key="2">
    <source>
        <dbReference type="ARBA" id="ARBA00012135"/>
    </source>
</evidence>
<accession>A0A1Q2SME0</accession>
<dbReference type="PANTHER" id="PTHR20858:SF17">
    <property type="entry name" value="HYDROXYMETHYLPYRIMIDINE_PHOSPHOMETHYLPYRIMIDINE KINASE THI20-RELATED"/>
    <property type="match status" value="1"/>
</dbReference>
<dbReference type="RefSeq" id="WP_096526865.1">
    <property type="nucleotide sequence ID" value="NZ_AP014836.1"/>
</dbReference>
<proteinExistence type="predicted"/>
<reference evidence="8 9" key="1">
    <citation type="journal article" date="2017" name="ISME J.">
        <title>An acid-tolerant ammonia-oxidizing ?-proteobacterium from soil.</title>
        <authorList>
            <person name="Hayatsu M."/>
            <person name="Tago K."/>
            <person name="Uchiyama I."/>
            <person name="Toyoda A."/>
            <person name="Wang Y."/>
            <person name="Shimomura Y."/>
            <person name="Okubo T."/>
            <person name="Kurisu F."/>
            <person name="Hirono Y."/>
            <person name="Nonaka K."/>
            <person name="Akiyama H."/>
            <person name="Itoh T."/>
            <person name="Takami H."/>
        </authorList>
    </citation>
    <scope>NUCLEOTIDE SEQUENCE [LARGE SCALE GENOMIC DNA]</scope>
    <source>
        <strain evidence="8 9">TAO100</strain>
    </source>
</reference>
<evidence type="ECO:0000256" key="5">
    <source>
        <dbReference type="ARBA" id="ARBA00022777"/>
    </source>
</evidence>
<dbReference type="InterPro" id="IPR013749">
    <property type="entry name" value="PM/HMP-P_kinase-1"/>
</dbReference>
<keyword evidence="5 8" id="KW-0418">Kinase</keyword>
<dbReference type="GO" id="GO:0008972">
    <property type="term" value="F:phosphomethylpyrimidine kinase activity"/>
    <property type="evidence" value="ECO:0007669"/>
    <property type="project" value="InterPro"/>
</dbReference>
<dbReference type="Gene3D" id="3.40.1190.20">
    <property type="match status" value="1"/>
</dbReference>
<evidence type="ECO:0000256" key="6">
    <source>
        <dbReference type="ARBA" id="ARBA00022840"/>
    </source>
</evidence>
<dbReference type="PANTHER" id="PTHR20858">
    <property type="entry name" value="PHOSPHOMETHYLPYRIMIDINE KINASE"/>
    <property type="match status" value="1"/>
</dbReference>
<dbReference type="GO" id="GO:0005829">
    <property type="term" value="C:cytosol"/>
    <property type="evidence" value="ECO:0007669"/>
    <property type="project" value="TreeGrafter"/>
</dbReference>
<dbReference type="GO" id="GO:0009228">
    <property type="term" value="P:thiamine biosynthetic process"/>
    <property type="evidence" value="ECO:0007669"/>
    <property type="project" value="InterPro"/>
</dbReference>
<keyword evidence="3" id="KW-0808">Transferase</keyword>
<keyword evidence="4" id="KW-0547">Nucleotide-binding</keyword>
<dbReference type="Pfam" id="PF08543">
    <property type="entry name" value="Phos_pyr_kin"/>
    <property type="match status" value="1"/>
</dbReference>
<comment type="pathway">
    <text evidence="1">Cofactor biosynthesis; thiamine diphosphate biosynthesis.</text>
</comment>
<protein>
    <recommendedName>
        <fullName evidence="2">hydroxymethylpyrimidine kinase</fullName>
        <ecNumber evidence="2">2.7.1.49</ecNumber>
    </recommendedName>
</protein>
<evidence type="ECO:0000256" key="4">
    <source>
        <dbReference type="ARBA" id="ARBA00022741"/>
    </source>
</evidence>
<evidence type="ECO:0000313" key="8">
    <source>
        <dbReference type="EMBL" id="BAW80308.1"/>
    </source>
</evidence>
<dbReference type="UniPathway" id="UPA00060">
    <property type="reaction ID" value="UER00138"/>
</dbReference>
<evidence type="ECO:0000313" key="9">
    <source>
        <dbReference type="Proteomes" id="UP000243679"/>
    </source>
</evidence>
<name>A0A1Q2SME0_9GAMM</name>
<dbReference type="FunFam" id="3.40.1190.20:FF:000003">
    <property type="entry name" value="Phosphomethylpyrimidine kinase ThiD"/>
    <property type="match status" value="1"/>
</dbReference>
<keyword evidence="6" id="KW-0067">ATP-binding</keyword>